<name>A0A5D0QT40_9FLAO</name>
<organism evidence="2 3">
    <name type="scientific">Bizionia algoritergicola</name>
    <dbReference type="NCBI Taxonomy" id="291187"/>
    <lineage>
        <taxon>Bacteria</taxon>
        <taxon>Pseudomonadati</taxon>
        <taxon>Bacteroidota</taxon>
        <taxon>Flavobacteriia</taxon>
        <taxon>Flavobacteriales</taxon>
        <taxon>Flavobacteriaceae</taxon>
        <taxon>Bizionia</taxon>
    </lineage>
</organism>
<evidence type="ECO:0000313" key="3">
    <source>
        <dbReference type="Proteomes" id="UP000324358"/>
    </source>
</evidence>
<accession>A0A5D0QT40</accession>
<dbReference type="EMBL" id="VSKL01000004">
    <property type="protein sequence ID" value="TYB72383.1"/>
    <property type="molecule type" value="Genomic_DNA"/>
</dbReference>
<dbReference type="OrthoDB" id="1116391at2"/>
<dbReference type="Proteomes" id="UP000324358">
    <property type="component" value="Unassembled WGS sequence"/>
</dbReference>
<dbReference type="AlphaFoldDB" id="A0A5D0QT40"/>
<comment type="caution">
    <text evidence="2">The sequence shown here is derived from an EMBL/GenBank/DDBJ whole genome shotgun (WGS) entry which is preliminary data.</text>
</comment>
<keyword evidence="1" id="KW-0472">Membrane</keyword>
<reference evidence="2 3" key="1">
    <citation type="submission" date="2019-08" db="EMBL/GenBank/DDBJ databases">
        <title>Genomes of Antarctic Bizionia species.</title>
        <authorList>
            <person name="Bowman J.P."/>
        </authorList>
    </citation>
    <scope>NUCLEOTIDE SEQUENCE [LARGE SCALE GENOMIC DNA]</scope>
    <source>
        <strain evidence="2 3">APA-1</strain>
    </source>
</reference>
<keyword evidence="3" id="KW-1185">Reference proteome</keyword>
<keyword evidence="1" id="KW-0812">Transmembrane</keyword>
<feature type="transmembrane region" description="Helical" evidence="1">
    <location>
        <begin position="177"/>
        <end position="198"/>
    </location>
</feature>
<proteinExistence type="predicted"/>
<feature type="transmembrane region" description="Helical" evidence="1">
    <location>
        <begin position="97"/>
        <end position="116"/>
    </location>
</feature>
<evidence type="ECO:0000313" key="2">
    <source>
        <dbReference type="EMBL" id="TYB72383.1"/>
    </source>
</evidence>
<protein>
    <submittedName>
        <fullName evidence="2">Uncharacterized protein</fullName>
    </submittedName>
</protein>
<feature type="transmembrane region" description="Helical" evidence="1">
    <location>
        <begin position="153"/>
        <end position="171"/>
    </location>
</feature>
<keyword evidence="1" id="KW-1133">Transmembrane helix</keyword>
<sequence>MNFDEKFKAYTWKNWMHLHWIINPGLVINELFLGQRVPKITLIDKTTDKPKYERLFIPCPHCETIHDARTWSTTNGTAFKNWFGLFCPKCNQIIPCLTNIFTYIILAITYPIWNWFQKKLKNKWLEKQPKRFINLDLTNQPNPFEGNGWIKQGLSWGLFMFVFMTFILHLIQGEKITLWSVLIGVPIWTIGGMGFGYTMKSLMGKPKRNKNNFGNSL</sequence>
<evidence type="ECO:0000256" key="1">
    <source>
        <dbReference type="SAM" id="Phobius"/>
    </source>
</evidence>
<gene>
    <name evidence="2" type="ORF">ES675_11510</name>
</gene>
<dbReference type="RefSeq" id="WP_066251598.1">
    <property type="nucleotide sequence ID" value="NZ_VSKL01000004.1"/>
</dbReference>